<accession>A0A9P5JZD3</accession>
<feature type="transmembrane region" description="Helical" evidence="1">
    <location>
        <begin position="123"/>
        <end position="141"/>
    </location>
</feature>
<dbReference type="Proteomes" id="UP000759537">
    <property type="component" value="Unassembled WGS sequence"/>
</dbReference>
<keyword evidence="3" id="KW-1185">Reference proteome</keyword>
<dbReference type="EMBL" id="WHVB01000025">
    <property type="protein sequence ID" value="KAF8470508.1"/>
    <property type="molecule type" value="Genomic_DNA"/>
</dbReference>
<gene>
    <name evidence="2" type="ORF">DFH94DRAFT_771773</name>
</gene>
<reference evidence="2" key="1">
    <citation type="submission" date="2019-10" db="EMBL/GenBank/DDBJ databases">
        <authorList>
            <consortium name="DOE Joint Genome Institute"/>
            <person name="Kuo A."/>
            <person name="Miyauchi S."/>
            <person name="Kiss E."/>
            <person name="Drula E."/>
            <person name="Kohler A."/>
            <person name="Sanchez-Garcia M."/>
            <person name="Andreopoulos B."/>
            <person name="Barry K.W."/>
            <person name="Bonito G."/>
            <person name="Buee M."/>
            <person name="Carver A."/>
            <person name="Chen C."/>
            <person name="Cichocki N."/>
            <person name="Clum A."/>
            <person name="Culley D."/>
            <person name="Crous P.W."/>
            <person name="Fauchery L."/>
            <person name="Girlanda M."/>
            <person name="Hayes R."/>
            <person name="Keri Z."/>
            <person name="LaButti K."/>
            <person name="Lipzen A."/>
            <person name="Lombard V."/>
            <person name="Magnuson J."/>
            <person name="Maillard F."/>
            <person name="Morin E."/>
            <person name="Murat C."/>
            <person name="Nolan M."/>
            <person name="Ohm R."/>
            <person name="Pangilinan J."/>
            <person name="Pereira M."/>
            <person name="Perotto S."/>
            <person name="Peter M."/>
            <person name="Riley R."/>
            <person name="Sitrit Y."/>
            <person name="Stielow B."/>
            <person name="Szollosi G."/>
            <person name="Zifcakova L."/>
            <person name="Stursova M."/>
            <person name="Spatafora J.W."/>
            <person name="Tedersoo L."/>
            <person name="Vaario L.-M."/>
            <person name="Yamada A."/>
            <person name="Yan M."/>
            <person name="Wang P."/>
            <person name="Xu J."/>
            <person name="Bruns T."/>
            <person name="Baldrian P."/>
            <person name="Vilgalys R."/>
            <person name="Henrissat B."/>
            <person name="Grigoriev I.V."/>
            <person name="Hibbett D."/>
            <person name="Nagy L.G."/>
            <person name="Martin F.M."/>
        </authorList>
    </citation>
    <scope>NUCLEOTIDE SEQUENCE</scope>
    <source>
        <strain evidence="2">Prilba</strain>
    </source>
</reference>
<protein>
    <submittedName>
        <fullName evidence="2">Uncharacterized protein</fullName>
    </submittedName>
</protein>
<name>A0A9P5JZD3_9AGAM</name>
<evidence type="ECO:0000313" key="3">
    <source>
        <dbReference type="Proteomes" id="UP000759537"/>
    </source>
</evidence>
<keyword evidence="1" id="KW-1133">Transmembrane helix</keyword>
<dbReference type="AlphaFoldDB" id="A0A9P5JZD3"/>
<keyword evidence="1" id="KW-0812">Transmembrane</keyword>
<keyword evidence="1" id="KW-0472">Membrane</keyword>
<reference evidence="2" key="2">
    <citation type="journal article" date="2020" name="Nat. Commun.">
        <title>Large-scale genome sequencing of mycorrhizal fungi provides insights into the early evolution of symbiotic traits.</title>
        <authorList>
            <person name="Miyauchi S."/>
            <person name="Kiss E."/>
            <person name="Kuo A."/>
            <person name="Drula E."/>
            <person name="Kohler A."/>
            <person name="Sanchez-Garcia M."/>
            <person name="Morin E."/>
            <person name="Andreopoulos B."/>
            <person name="Barry K.W."/>
            <person name="Bonito G."/>
            <person name="Buee M."/>
            <person name="Carver A."/>
            <person name="Chen C."/>
            <person name="Cichocki N."/>
            <person name="Clum A."/>
            <person name="Culley D."/>
            <person name="Crous P.W."/>
            <person name="Fauchery L."/>
            <person name="Girlanda M."/>
            <person name="Hayes R.D."/>
            <person name="Keri Z."/>
            <person name="LaButti K."/>
            <person name="Lipzen A."/>
            <person name="Lombard V."/>
            <person name="Magnuson J."/>
            <person name="Maillard F."/>
            <person name="Murat C."/>
            <person name="Nolan M."/>
            <person name="Ohm R.A."/>
            <person name="Pangilinan J."/>
            <person name="Pereira M.F."/>
            <person name="Perotto S."/>
            <person name="Peter M."/>
            <person name="Pfister S."/>
            <person name="Riley R."/>
            <person name="Sitrit Y."/>
            <person name="Stielow J.B."/>
            <person name="Szollosi G."/>
            <person name="Zifcakova L."/>
            <person name="Stursova M."/>
            <person name="Spatafora J.W."/>
            <person name="Tedersoo L."/>
            <person name="Vaario L.M."/>
            <person name="Yamada A."/>
            <person name="Yan M."/>
            <person name="Wang P."/>
            <person name="Xu J."/>
            <person name="Bruns T."/>
            <person name="Baldrian P."/>
            <person name="Vilgalys R."/>
            <person name="Dunand C."/>
            <person name="Henrissat B."/>
            <person name="Grigoriev I.V."/>
            <person name="Hibbett D."/>
            <person name="Nagy L.G."/>
            <person name="Martin F.M."/>
        </authorList>
    </citation>
    <scope>NUCLEOTIDE SEQUENCE</scope>
    <source>
        <strain evidence="2">Prilba</strain>
    </source>
</reference>
<proteinExistence type="predicted"/>
<evidence type="ECO:0000256" key="1">
    <source>
        <dbReference type="SAM" id="Phobius"/>
    </source>
</evidence>
<organism evidence="2 3">
    <name type="scientific">Russula ochroleuca</name>
    <dbReference type="NCBI Taxonomy" id="152965"/>
    <lineage>
        <taxon>Eukaryota</taxon>
        <taxon>Fungi</taxon>
        <taxon>Dikarya</taxon>
        <taxon>Basidiomycota</taxon>
        <taxon>Agaricomycotina</taxon>
        <taxon>Agaricomycetes</taxon>
        <taxon>Russulales</taxon>
        <taxon>Russulaceae</taxon>
        <taxon>Russula</taxon>
    </lineage>
</organism>
<comment type="caution">
    <text evidence="2">The sequence shown here is derived from an EMBL/GenBank/DDBJ whole genome shotgun (WGS) entry which is preliminary data.</text>
</comment>
<evidence type="ECO:0000313" key="2">
    <source>
        <dbReference type="EMBL" id="KAF8470508.1"/>
    </source>
</evidence>
<sequence>MVAIASCRRGEFPLLLTSDQQDRPNDEPKRVGLFLKFASSDIKGQASIRQTAATPLVRVRVPHSTLRGNYLAVHHGIMPEVLIQYRNFDYNCVTGARSLRLSRWCYRSRCVRICKTADHPRAWLTWVFTLLSYEILTALAIRSRGHESSGNAETEGLCFL</sequence>